<dbReference type="OrthoDB" id="1906820at2759"/>
<feature type="domain" description="RNase H type-1" evidence="1">
    <location>
        <begin position="99"/>
        <end position="220"/>
    </location>
</feature>
<proteinExistence type="predicted"/>
<protein>
    <submittedName>
        <fullName evidence="2">RVT_3 domain-containing protein</fullName>
    </submittedName>
</protein>
<dbReference type="InterPro" id="IPR012337">
    <property type="entry name" value="RNaseH-like_sf"/>
</dbReference>
<comment type="caution">
    <text evidence="2">The sequence shown here is derived from an EMBL/GenBank/DDBJ whole genome shotgun (WGS) entry which is preliminary data.</text>
</comment>
<dbReference type="GO" id="GO:0004523">
    <property type="term" value="F:RNA-DNA hybrid ribonuclease activity"/>
    <property type="evidence" value="ECO:0007669"/>
    <property type="project" value="InterPro"/>
</dbReference>
<gene>
    <name evidence="2" type="ORF">G2W53_022152</name>
</gene>
<evidence type="ECO:0000259" key="1">
    <source>
        <dbReference type="Pfam" id="PF13456"/>
    </source>
</evidence>
<dbReference type="InterPro" id="IPR044730">
    <property type="entry name" value="RNase_H-like_dom_plant"/>
</dbReference>
<dbReference type="AlphaFoldDB" id="A0A834TKQ4"/>
<evidence type="ECO:0000313" key="2">
    <source>
        <dbReference type="EMBL" id="KAF7824008.1"/>
    </source>
</evidence>
<accession>A0A834TKQ4</accession>
<dbReference type="InterPro" id="IPR002156">
    <property type="entry name" value="RNaseH_domain"/>
</dbReference>
<dbReference type="Pfam" id="PF13456">
    <property type="entry name" value="RVT_3"/>
    <property type="match status" value="1"/>
</dbReference>
<dbReference type="GO" id="GO:0003676">
    <property type="term" value="F:nucleic acid binding"/>
    <property type="evidence" value="ECO:0007669"/>
    <property type="project" value="InterPro"/>
</dbReference>
<dbReference type="Proteomes" id="UP000634136">
    <property type="component" value="Unassembled WGS sequence"/>
</dbReference>
<evidence type="ECO:0000313" key="3">
    <source>
        <dbReference type="Proteomes" id="UP000634136"/>
    </source>
</evidence>
<sequence>MHSFEKKTRKKLNSSDVQSLSSKDLTLFYIMGCKVWERRNCIRVGDIVQDMTRLWEETKWVYDEMNDSKMTVNREDEAQGSNATSVVWKPPHWSILKINVDASFNGQGSGGVGCIVRNHRGRCLAALAKRVPYVSDAETLEVHAFLMGLELASDLRATKIVVEGDARRVVDLVKSNMDNLSILGMLATEIKAKMTKFRECYTEWVPRDANKIADRLAHYACNVALRFG</sequence>
<dbReference type="CDD" id="cd06222">
    <property type="entry name" value="RNase_H_like"/>
    <property type="match status" value="1"/>
</dbReference>
<name>A0A834TKQ4_9FABA</name>
<dbReference type="PANTHER" id="PTHR47074">
    <property type="entry name" value="BNAC02G40300D PROTEIN"/>
    <property type="match status" value="1"/>
</dbReference>
<organism evidence="2 3">
    <name type="scientific">Senna tora</name>
    <dbReference type="NCBI Taxonomy" id="362788"/>
    <lineage>
        <taxon>Eukaryota</taxon>
        <taxon>Viridiplantae</taxon>
        <taxon>Streptophyta</taxon>
        <taxon>Embryophyta</taxon>
        <taxon>Tracheophyta</taxon>
        <taxon>Spermatophyta</taxon>
        <taxon>Magnoliopsida</taxon>
        <taxon>eudicotyledons</taxon>
        <taxon>Gunneridae</taxon>
        <taxon>Pentapetalae</taxon>
        <taxon>rosids</taxon>
        <taxon>fabids</taxon>
        <taxon>Fabales</taxon>
        <taxon>Fabaceae</taxon>
        <taxon>Caesalpinioideae</taxon>
        <taxon>Cassia clade</taxon>
        <taxon>Senna</taxon>
    </lineage>
</organism>
<dbReference type="SUPFAM" id="SSF53098">
    <property type="entry name" value="Ribonuclease H-like"/>
    <property type="match status" value="1"/>
</dbReference>
<dbReference type="InterPro" id="IPR052929">
    <property type="entry name" value="RNase_H-like_EbsB-rel"/>
</dbReference>
<reference evidence="2" key="1">
    <citation type="submission" date="2020-09" db="EMBL/GenBank/DDBJ databases">
        <title>Genome-Enabled Discovery of Anthraquinone Biosynthesis in Senna tora.</title>
        <authorList>
            <person name="Kang S.-H."/>
            <person name="Pandey R.P."/>
            <person name="Lee C.-M."/>
            <person name="Sim J.-S."/>
            <person name="Jeong J.-T."/>
            <person name="Choi B.-S."/>
            <person name="Jung M."/>
            <person name="Ginzburg D."/>
            <person name="Zhao K."/>
            <person name="Won S.Y."/>
            <person name="Oh T.-J."/>
            <person name="Yu Y."/>
            <person name="Kim N.-H."/>
            <person name="Lee O.R."/>
            <person name="Lee T.-H."/>
            <person name="Bashyal P."/>
            <person name="Kim T.-S."/>
            <person name="Lee W.-H."/>
            <person name="Kawkins C."/>
            <person name="Kim C.-K."/>
            <person name="Kim J.S."/>
            <person name="Ahn B.O."/>
            <person name="Rhee S.Y."/>
            <person name="Sohng J.K."/>
        </authorList>
    </citation>
    <scope>NUCLEOTIDE SEQUENCE</scope>
    <source>
        <tissue evidence="2">Leaf</tissue>
    </source>
</reference>
<dbReference type="Gene3D" id="3.30.420.10">
    <property type="entry name" value="Ribonuclease H-like superfamily/Ribonuclease H"/>
    <property type="match status" value="1"/>
</dbReference>
<dbReference type="PANTHER" id="PTHR47074:SF11">
    <property type="entry name" value="REVERSE TRANSCRIPTASE-LIKE PROTEIN"/>
    <property type="match status" value="1"/>
</dbReference>
<dbReference type="InterPro" id="IPR036397">
    <property type="entry name" value="RNaseH_sf"/>
</dbReference>
<keyword evidence="3" id="KW-1185">Reference proteome</keyword>
<dbReference type="EMBL" id="JAAIUW010000007">
    <property type="protein sequence ID" value="KAF7824008.1"/>
    <property type="molecule type" value="Genomic_DNA"/>
</dbReference>